<feature type="compositionally biased region" description="Low complexity" evidence="1">
    <location>
        <begin position="77"/>
        <end position="88"/>
    </location>
</feature>
<dbReference type="EMBL" id="SRLO01003186">
    <property type="protein sequence ID" value="TNN31749.1"/>
    <property type="molecule type" value="Genomic_DNA"/>
</dbReference>
<gene>
    <name evidence="2" type="ORF">EYF80_058092</name>
</gene>
<keyword evidence="3" id="KW-1185">Reference proteome</keyword>
<organism evidence="2 3">
    <name type="scientific">Liparis tanakae</name>
    <name type="common">Tanaka's snailfish</name>
    <dbReference type="NCBI Taxonomy" id="230148"/>
    <lineage>
        <taxon>Eukaryota</taxon>
        <taxon>Metazoa</taxon>
        <taxon>Chordata</taxon>
        <taxon>Craniata</taxon>
        <taxon>Vertebrata</taxon>
        <taxon>Euteleostomi</taxon>
        <taxon>Actinopterygii</taxon>
        <taxon>Neopterygii</taxon>
        <taxon>Teleostei</taxon>
        <taxon>Neoteleostei</taxon>
        <taxon>Acanthomorphata</taxon>
        <taxon>Eupercaria</taxon>
        <taxon>Perciformes</taxon>
        <taxon>Cottioidei</taxon>
        <taxon>Cottales</taxon>
        <taxon>Liparidae</taxon>
        <taxon>Liparis</taxon>
    </lineage>
</organism>
<dbReference type="Proteomes" id="UP000314294">
    <property type="component" value="Unassembled WGS sequence"/>
</dbReference>
<feature type="compositionally biased region" description="Basic and acidic residues" evidence="1">
    <location>
        <begin position="90"/>
        <end position="103"/>
    </location>
</feature>
<feature type="compositionally biased region" description="Polar residues" evidence="1">
    <location>
        <begin position="62"/>
        <end position="76"/>
    </location>
</feature>
<sequence>MKSSFAKPEREMNDCSSSSFMDSSTSGAVRATLKIKATQTSRHREAKRIVTFSYYVIDENTLQNPRGDASTPTLVTAASSGPGGSSAPRECARRRDAVCRGGS</sequence>
<proteinExistence type="predicted"/>
<protein>
    <submittedName>
        <fullName evidence="2">Uncharacterized protein</fullName>
    </submittedName>
</protein>
<dbReference type="AlphaFoldDB" id="A0A4Z2ESH0"/>
<feature type="compositionally biased region" description="Low complexity" evidence="1">
    <location>
        <begin position="16"/>
        <end position="26"/>
    </location>
</feature>
<feature type="region of interest" description="Disordered" evidence="1">
    <location>
        <begin position="62"/>
        <end position="103"/>
    </location>
</feature>
<name>A0A4Z2ESH0_9TELE</name>
<accession>A0A4Z2ESH0</accession>
<reference evidence="2 3" key="1">
    <citation type="submission" date="2019-03" db="EMBL/GenBank/DDBJ databases">
        <title>First draft genome of Liparis tanakae, snailfish: a comprehensive survey of snailfish specific genes.</title>
        <authorList>
            <person name="Kim W."/>
            <person name="Song I."/>
            <person name="Jeong J.-H."/>
            <person name="Kim D."/>
            <person name="Kim S."/>
            <person name="Ryu S."/>
            <person name="Song J.Y."/>
            <person name="Lee S.K."/>
        </authorList>
    </citation>
    <scope>NUCLEOTIDE SEQUENCE [LARGE SCALE GENOMIC DNA]</scope>
    <source>
        <tissue evidence="2">Muscle</tissue>
    </source>
</reference>
<comment type="caution">
    <text evidence="2">The sequence shown here is derived from an EMBL/GenBank/DDBJ whole genome shotgun (WGS) entry which is preliminary data.</text>
</comment>
<feature type="region of interest" description="Disordered" evidence="1">
    <location>
        <begin position="1"/>
        <end position="28"/>
    </location>
</feature>
<evidence type="ECO:0000313" key="2">
    <source>
        <dbReference type="EMBL" id="TNN31749.1"/>
    </source>
</evidence>
<evidence type="ECO:0000313" key="3">
    <source>
        <dbReference type="Proteomes" id="UP000314294"/>
    </source>
</evidence>
<evidence type="ECO:0000256" key="1">
    <source>
        <dbReference type="SAM" id="MobiDB-lite"/>
    </source>
</evidence>